<dbReference type="FunFam" id="3.30.300.30:FF:000008">
    <property type="entry name" value="2,3-dihydroxybenzoate-AMP ligase"/>
    <property type="match status" value="1"/>
</dbReference>
<feature type="domain" description="AMP-dependent synthetase/ligase" evidence="3">
    <location>
        <begin position="11"/>
        <end position="376"/>
    </location>
</feature>
<dbReference type="PANTHER" id="PTHR43767">
    <property type="entry name" value="LONG-CHAIN-FATTY-ACID--COA LIGASE"/>
    <property type="match status" value="1"/>
</dbReference>
<dbReference type="InterPro" id="IPR045851">
    <property type="entry name" value="AMP-bd_C_sf"/>
</dbReference>
<reference evidence="5" key="1">
    <citation type="submission" date="2023-07" db="EMBL/GenBank/DDBJ databases">
        <title>A collection of bacterial strains from the Burkholderia cepacia Research Laboratory and Repository.</title>
        <authorList>
            <person name="Lipuma J."/>
            <person name="Spilker T."/>
            <person name="Caverly L."/>
        </authorList>
    </citation>
    <scope>NUCLEOTIDE SEQUENCE</scope>
    <source>
        <strain evidence="5">AU44268</strain>
    </source>
</reference>
<dbReference type="InterPro" id="IPR025110">
    <property type="entry name" value="AMP-bd_C"/>
</dbReference>
<gene>
    <name evidence="5" type="ORF">QZM33_09245</name>
</gene>
<comment type="caution">
    <text evidence="5">The sequence shown here is derived from an EMBL/GenBank/DDBJ whole genome shotgun (WGS) entry which is preliminary data.</text>
</comment>
<dbReference type="InterPro" id="IPR042099">
    <property type="entry name" value="ANL_N_sf"/>
</dbReference>
<dbReference type="InterPro" id="IPR000873">
    <property type="entry name" value="AMP-dep_synth/lig_dom"/>
</dbReference>
<protein>
    <submittedName>
        <fullName evidence="5">Long-chain-fatty-acid--CoA ligase</fullName>
        <ecNumber evidence="5">6.2.1.3</ecNumber>
    </submittedName>
</protein>
<evidence type="ECO:0000256" key="1">
    <source>
        <dbReference type="ARBA" id="ARBA00006432"/>
    </source>
</evidence>
<evidence type="ECO:0000259" key="4">
    <source>
        <dbReference type="Pfam" id="PF13193"/>
    </source>
</evidence>
<dbReference type="Pfam" id="PF00501">
    <property type="entry name" value="AMP-binding"/>
    <property type="match status" value="1"/>
</dbReference>
<dbReference type="InterPro" id="IPR050237">
    <property type="entry name" value="ATP-dep_AMP-bd_enzyme"/>
</dbReference>
<name>A0AAW7SYU4_BURVI</name>
<dbReference type="Proteomes" id="UP001171620">
    <property type="component" value="Unassembled WGS sequence"/>
</dbReference>
<evidence type="ECO:0000256" key="2">
    <source>
        <dbReference type="ARBA" id="ARBA00022598"/>
    </source>
</evidence>
<dbReference type="AlphaFoldDB" id="A0AAW7SYU4"/>
<evidence type="ECO:0000313" key="6">
    <source>
        <dbReference type="Proteomes" id="UP001171620"/>
    </source>
</evidence>
<keyword evidence="2 5" id="KW-0436">Ligase</keyword>
<dbReference type="SUPFAM" id="SSF56801">
    <property type="entry name" value="Acetyl-CoA synthetase-like"/>
    <property type="match status" value="1"/>
</dbReference>
<dbReference type="RefSeq" id="WP_198108732.1">
    <property type="nucleotide sequence ID" value="NZ_JAEDWX010000012.1"/>
</dbReference>
<dbReference type="PANTHER" id="PTHR43767:SF1">
    <property type="entry name" value="NONRIBOSOMAL PEPTIDE SYNTHASE PES1 (EUROFUNG)-RELATED"/>
    <property type="match status" value="1"/>
</dbReference>
<accession>A0AAW7SYU4</accession>
<dbReference type="EC" id="6.2.1.3" evidence="5"/>
<dbReference type="Gene3D" id="3.40.50.12780">
    <property type="entry name" value="N-terminal domain of ligase-like"/>
    <property type="match status" value="1"/>
</dbReference>
<dbReference type="Gene3D" id="3.30.300.30">
    <property type="match status" value="1"/>
</dbReference>
<feature type="domain" description="AMP-binding enzyme C-terminal" evidence="4">
    <location>
        <begin position="426"/>
        <end position="501"/>
    </location>
</feature>
<comment type="similarity">
    <text evidence="1">Belongs to the ATP-dependent AMP-binding enzyme family.</text>
</comment>
<dbReference type="NCBIfam" id="NF004837">
    <property type="entry name" value="PRK06187.1"/>
    <property type="match status" value="1"/>
</dbReference>
<dbReference type="EMBL" id="JAUJRV010000005">
    <property type="protein sequence ID" value="MDN7795137.1"/>
    <property type="molecule type" value="Genomic_DNA"/>
</dbReference>
<dbReference type="PROSITE" id="PS00455">
    <property type="entry name" value="AMP_BINDING"/>
    <property type="match status" value="1"/>
</dbReference>
<organism evidence="5 6">
    <name type="scientific">Burkholderia vietnamiensis</name>
    <dbReference type="NCBI Taxonomy" id="60552"/>
    <lineage>
        <taxon>Bacteria</taxon>
        <taxon>Pseudomonadati</taxon>
        <taxon>Pseudomonadota</taxon>
        <taxon>Betaproteobacteria</taxon>
        <taxon>Burkholderiales</taxon>
        <taxon>Burkholderiaceae</taxon>
        <taxon>Burkholderia</taxon>
        <taxon>Burkholderia cepacia complex</taxon>
    </lineage>
</organism>
<evidence type="ECO:0000313" key="5">
    <source>
        <dbReference type="EMBL" id="MDN7795137.1"/>
    </source>
</evidence>
<sequence length="520" mass="56771">MDSYLTQPLHKALRECPDATAVTSQGRDFSYREFVGRVARLAAVLRAEGLEAGERVGMIALNSHYYLEYLYGTWWAGGTVNPVNIRWTPQEVACSLDDCDTRILLVDDAFKAMVPTLRALSGSLRTVIYVGASEVPDGAKHYEDLLAQTQPVLDVMRQGHALAAVMYTGGTTGQPKGVMLSHANIVTCALGCLVAIPRGPQSVALVTAPLFHIGGCALLLQAVQNLQRVVMVPMFDEKAVLEAIQAYRATEIFLVPLMLRRLLDYPAFKAHDLSSLRLLTYGASPIDGTLLERALAQLPEVGFYQAYGMTECAPVITVLPAEAHLPGYKDGTKVRSAGLPITQVEMRIVDGEGRDVPPGTVGELLARGPMVMRGYWNKPHETAQALSGGWMRTGDGAYQDEDGYVFVVDRVKDMIVTGGENVYSAEVENAIARMPQVLQSAVVGIPDEQFGERVHAVIVLRAGETLTEDAVVQHCRDLIAGYKVPRSVEFRDTLPTSAAGKLLKHELRKPFWQGRLRAVN</sequence>
<dbReference type="GO" id="GO:0004467">
    <property type="term" value="F:long-chain fatty acid-CoA ligase activity"/>
    <property type="evidence" value="ECO:0007669"/>
    <property type="project" value="UniProtKB-EC"/>
</dbReference>
<evidence type="ECO:0000259" key="3">
    <source>
        <dbReference type="Pfam" id="PF00501"/>
    </source>
</evidence>
<dbReference type="InterPro" id="IPR020845">
    <property type="entry name" value="AMP-binding_CS"/>
</dbReference>
<dbReference type="Pfam" id="PF13193">
    <property type="entry name" value="AMP-binding_C"/>
    <property type="match status" value="1"/>
</dbReference>
<proteinExistence type="inferred from homology"/>